<organism evidence="11 12">
    <name type="scientific">Pseudocohnilembus persalinus</name>
    <name type="common">Ciliate</name>
    <dbReference type="NCBI Taxonomy" id="266149"/>
    <lineage>
        <taxon>Eukaryota</taxon>
        <taxon>Sar</taxon>
        <taxon>Alveolata</taxon>
        <taxon>Ciliophora</taxon>
        <taxon>Intramacronucleata</taxon>
        <taxon>Oligohymenophorea</taxon>
        <taxon>Scuticociliatia</taxon>
        <taxon>Philasterida</taxon>
        <taxon>Pseudocohnilembidae</taxon>
        <taxon>Pseudocohnilembus</taxon>
    </lineage>
</organism>
<gene>
    <name evidence="11" type="ORF">PPERSA_04619</name>
</gene>
<dbReference type="Gene3D" id="3.30.40.10">
    <property type="entry name" value="Zinc/RING finger domain, C3HC4 (zinc finger)"/>
    <property type="match status" value="1"/>
</dbReference>
<dbReference type="EMBL" id="LDAU01000125">
    <property type="protein sequence ID" value="KRX03824.1"/>
    <property type="molecule type" value="Genomic_DNA"/>
</dbReference>
<dbReference type="InterPro" id="IPR000315">
    <property type="entry name" value="Znf_B-box"/>
</dbReference>
<feature type="compositionally biased region" description="Low complexity" evidence="8">
    <location>
        <begin position="569"/>
        <end position="594"/>
    </location>
</feature>
<dbReference type="InterPro" id="IPR024766">
    <property type="entry name" value="Znf_RING_H2"/>
</dbReference>
<evidence type="ECO:0000256" key="2">
    <source>
        <dbReference type="ARBA" id="ARBA00022723"/>
    </source>
</evidence>
<comment type="caution">
    <text evidence="11">The sequence shown here is derived from an EMBL/GenBank/DDBJ whole genome shotgun (WGS) entry which is preliminary data.</text>
</comment>
<feature type="region of interest" description="Disordered" evidence="8">
    <location>
        <begin position="683"/>
        <end position="710"/>
    </location>
</feature>
<dbReference type="SUPFAM" id="SSF57845">
    <property type="entry name" value="B-box zinc-binding domain"/>
    <property type="match status" value="1"/>
</dbReference>
<name>A0A0V0QP94_PSEPJ</name>
<dbReference type="PROSITE" id="PS50119">
    <property type="entry name" value="ZF_BBOX"/>
    <property type="match status" value="1"/>
</dbReference>
<evidence type="ECO:0000256" key="3">
    <source>
        <dbReference type="ARBA" id="ARBA00022771"/>
    </source>
</evidence>
<evidence type="ECO:0000256" key="5">
    <source>
        <dbReference type="ARBA" id="ARBA00022833"/>
    </source>
</evidence>
<reference evidence="11 12" key="1">
    <citation type="journal article" date="2015" name="Sci. Rep.">
        <title>Genome of the facultative scuticociliatosis pathogen Pseudocohnilembus persalinus provides insight into its virulence through horizontal gene transfer.</title>
        <authorList>
            <person name="Xiong J."/>
            <person name="Wang G."/>
            <person name="Cheng J."/>
            <person name="Tian M."/>
            <person name="Pan X."/>
            <person name="Warren A."/>
            <person name="Jiang C."/>
            <person name="Yuan D."/>
            <person name="Miao W."/>
        </authorList>
    </citation>
    <scope>NUCLEOTIDE SEQUENCE [LARGE SCALE GENOMIC DNA]</scope>
    <source>
        <strain evidence="11">36N120E</strain>
    </source>
</reference>
<sequence length="836" mass="97748">MSINNNEELLEIGNCPEHQRIYECFCLDCNVTICPSCLMFDQHKGHNVGRIEDACRDLRGRIDEVAKEGLLKAQNAENTLLDIRHTKLTCEEKKTSILNEIEQIFNQVMKQLKKRKEEITTQVTEHFDKEFTEIYNNEQKWVDNQEIAQELVNLMRNSSELQILNNSQYIIQGIQKLKEKQTYNNVSLINTIDSQLYTEEGKISLQQFLNNLKTFEIFSKVKNEIEEFNKEQNQNLSVETLFFSDENKIENEVGSEYFGQNQQNSEIFQKSPYLRNLQNSVKTNNNLQKIIENNNKGYSGKWESAENTDISNQFNFLDGNEGRIEMVFFYTLVSDKNLENNDYHYQYWCLFLMFDPQWYDEKIVYFYQELSQSPLKGETLLDGENYYIVHAYNHLYLKRDYNVQSQDKLQSIYQLEFINRNGDGEIQESSDLQINFHIQNANESQKNKGAFNIKGQLVVDTQNYTLQAFLYSVFASGILGIQLYSVEKLLQYFAQNELEYNKILILYLQHKLGPRFFVPRRCFGQYYEYVHKIEVDLNQNDDSFDDCAICLTHLHLDPNAEPEETFYTDQKQQNQNNNSIQQNQSQIEQQNDSNLQQKKSQEANKFNIQNQNQNSLISNISNSSNISHRQGLNQNQINQSQNQSENPSHQIQIKEEQTKALESFLQKLKNKVKLTSDCDKQNLQEPLLQKQNNLIKSNNYSSDEENPNQTTEMHEIKDIINANTKQTGNDAINQSYKNDNNSSTKNLVKSEEISNNRQINFGQNFNENDNNNNQLSKSDNQQKNNGNKSRQKQKKNIKKIKVMITPCGHKFHISCLNGWIELKLECPSCRGVLPPP</sequence>
<accession>A0A0V0QP94</accession>
<proteinExistence type="predicted"/>
<comment type="pathway">
    <text evidence="1">Protein modification; protein ubiquitination.</text>
</comment>
<evidence type="ECO:0000256" key="1">
    <source>
        <dbReference type="ARBA" id="ARBA00004906"/>
    </source>
</evidence>
<dbReference type="PANTHER" id="PTHR25462">
    <property type="entry name" value="BONUS, ISOFORM C-RELATED"/>
    <property type="match status" value="1"/>
</dbReference>
<dbReference type="Proteomes" id="UP000054937">
    <property type="component" value="Unassembled WGS sequence"/>
</dbReference>
<keyword evidence="3 6" id="KW-0863">Zinc-finger</keyword>
<dbReference type="InterPro" id="IPR047153">
    <property type="entry name" value="TRIM45/56/19-like"/>
</dbReference>
<dbReference type="AlphaFoldDB" id="A0A0V0QP94"/>
<dbReference type="PROSITE" id="PS50089">
    <property type="entry name" value="ZF_RING_2"/>
    <property type="match status" value="1"/>
</dbReference>
<protein>
    <recommendedName>
        <fullName evidence="13">RING-type domain-containing protein</fullName>
    </recommendedName>
</protein>
<dbReference type="GO" id="GO:0008270">
    <property type="term" value="F:zinc ion binding"/>
    <property type="evidence" value="ECO:0007669"/>
    <property type="project" value="UniProtKB-KW"/>
</dbReference>
<feature type="coiled-coil region" evidence="7">
    <location>
        <begin position="98"/>
        <end position="129"/>
    </location>
</feature>
<feature type="domain" description="B box-type" evidence="10">
    <location>
        <begin position="15"/>
        <end position="51"/>
    </location>
</feature>
<feature type="domain" description="RING-type" evidence="9">
    <location>
        <begin position="802"/>
        <end position="830"/>
    </location>
</feature>
<feature type="region of interest" description="Disordered" evidence="8">
    <location>
        <begin position="761"/>
        <end position="797"/>
    </location>
</feature>
<dbReference type="InParanoid" id="A0A0V0QP94"/>
<keyword evidence="4" id="KW-0833">Ubl conjugation pathway</keyword>
<evidence type="ECO:0000256" key="8">
    <source>
        <dbReference type="SAM" id="MobiDB-lite"/>
    </source>
</evidence>
<dbReference type="InterPro" id="IPR013083">
    <property type="entry name" value="Znf_RING/FYVE/PHD"/>
</dbReference>
<feature type="region of interest" description="Disordered" evidence="8">
    <location>
        <begin position="568"/>
        <end position="599"/>
    </location>
</feature>
<dbReference type="Pfam" id="PF00643">
    <property type="entry name" value="zf-B_box"/>
    <property type="match status" value="1"/>
</dbReference>
<evidence type="ECO:0000256" key="7">
    <source>
        <dbReference type="SAM" id="Coils"/>
    </source>
</evidence>
<feature type="compositionally biased region" description="Low complexity" evidence="8">
    <location>
        <begin position="761"/>
        <end position="788"/>
    </location>
</feature>
<evidence type="ECO:0000256" key="6">
    <source>
        <dbReference type="PROSITE-ProRule" id="PRU00024"/>
    </source>
</evidence>
<evidence type="ECO:0000259" key="10">
    <source>
        <dbReference type="PROSITE" id="PS50119"/>
    </source>
</evidence>
<dbReference type="OrthoDB" id="6105938at2759"/>
<dbReference type="Pfam" id="PF12678">
    <property type="entry name" value="zf-rbx1"/>
    <property type="match status" value="1"/>
</dbReference>
<keyword evidence="12" id="KW-1185">Reference proteome</keyword>
<keyword evidence="5" id="KW-0862">Zinc</keyword>
<evidence type="ECO:0000256" key="4">
    <source>
        <dbReference type="ARBA" id="ARBA00022786"/>
    </source>
</evidence>
<evidence type="ECO:0000259" key="9">
    <source>
        <dbReference type="PROSITE" id="PS50089"/>
    </source>
</evidence>
<dbReference type="InterPro" id="IPR001841">
    <property type="entry name" value="Znf_RING"/>
</dbReference>
<dbReference type="Gene3D" id="3.30.160.60">
    <property type="entry name" value="Classic Zinc Finger"/>
    <property type="match status" value="1"/>
</dbReference>
<keyword evidence="7" id="KW-0175">Coiled coil</keyword>
<evidence type="ECO:0000313" key="12">
    <source>
        <dbReference type="Proteomes" id="UP000054937"/>
    </source>
</evidence>
<evidence type="ECO:0008006" key="13">
    <source>
        <dbReference type="Google" id="ProtNLM"/>
    </source>
</evidence>
<evidence type="ECO:0000313" key="11">
    <source>
        <dbReference type="EMBL" id="KRX03824.1"/>
    </source>
</evidence>
<keyword evidence="2" id="KW-0479">Metal-binding</keyword>
<dbReference type="SUPFAM" id="SSF57850">
    <property type="entry name" value="RING/U-box"/>
    <property type="match status" value="1"/>
</dbReference>
<dbReference type="PANTHER" id="PTHR25462:SF296">
    <property type="entry name" value="MEIOTIC P26, ISOFORM F"/>
    <property type="match status" value="1"/>
</dbReference>